<feature type="transmembrane region" description="Helical" evidence="8">
    <location>
        <begin position="338"/>
        <end position="358"/>
    </location>
</feature>
<protein>
    <submittedName>
        <fullName evidence="9">Spore germination protein</fullName>
    </submittedName>
</protein>
<feature type="transmembrane region" description="Helical" evidence="8">
    <location>
        <begin position="113"/>
        <end position="135"/>
    </location>
</feature>
<feature type="transmembrane region" description="Helical" evidence="8">
    <location>
        <begin position="147"/>
        <end position="168"/>
    </location>
</feature>
<comment type="subcellular location">
    <subcellularLocation>
        <location evidence="1">Membrane</location>
        <topology evidence="1">Multi-pass membrane protein</topology>
    </subcellularLocation>
</comment>
<name>A0A1M6PNT9_9FIRM</name>
<dbReference type="InterPro" id="IPR004761">
    <property type="entry name" value="Spore_GerAB"/>
</dbReference>
<dbReference type="GO" id="GO:0016020">
    <property type="term" value="C:membrane"/>
    <property type="evidence" value="ECO:0007669"/>
    <property type="project" value="UniProtKB-SubCell"/>
</dbReference>
<dbReference type="STRING" id="1121266.SAMN02745883_01246"/>
<evidence type="ECO:0000256" key="8">
    <source>
        <dbReference type="SAM" id="Phobius"/>
    </source>
</evidence>
<evidence type="ECO:0000256" key="7">
    <source>
        <dbReference type="ARBA" id="ARBA00023136"/>
    </source>
</evidence>
<gene>
    <name evidence="9" type="ORF">SAMN02745883_01246</name>
</gene>
<feature type="transmembrane region" description="Helical" evidence="8">
    <location>
        <begin position="220"/>
        <end position="242"/>
    </location>
</feature>
<feature type="transmembrane region" description="Helical" evidence="8">
    <location>
        <begin position="271"/>
        <end position="296"/>
    </location>
</feature>
<keyword evidence="5 8" id="KW-0812">Transmembrane</keyword>
<keyword evidence="10" id="KW-1185">Reference proteome</keyword>
<feature type="transmembrane region" description="Helical" evidence="8">
    <location>
        <begin position="12"/>
        <end position="30"/>
    </location>
</feature>
<dbReference type="Gene3D" id="1.20.1740.10">
    <property type="entry name" value="Amino acid/polyamine transporter I"/>
    <property type="match status" value="1"/>
</dbReference>
<feature type="transmembrane region" description="Helical" evidence="8">
    <location>
        <begin position="78"/>
        <end position="101"/>
    </location>
</feature>
<evidence type="ECO:0000256" key="1">
    <source>
        <dbReference type="ARBA" id="ARBA00004141"/>
    </source>
</evidence>
<feature type="transmembrane region" description="Helical" evidence="8">
    <location>
        <begin position="308"/>
        <end position="326"/>
    </location>
</feature>
<comment type="similarity">
    <text evidence="2">Belongs to the amino acid-polyamine-organocation (APC) superfamily. Spore germination protein (SGP) (TC 2.A.3.9) family.</text>
</comment>
<dbReference type="GO" id="GO:0009847">
    <property type="term" value="P:spore germination"/>
    <property type="evidence" value="ECO:0007669"/>
    <property type="project" value="InterPro"/>
</dbReference>
<dbReference type="PANTHER" id="PTHR34975:SF2">
    <property type="entry name" value="SPORE GERMINATION PROTEIN A2"/>
    <property type="match status" value="1"/>
</dbReference>
<sequence>MDGNNDKIISNQLFSVLTSLIIGIGILSLPRNLADKAGADSLVVLIIGSLIFMLIANLIVTLVLKFPHSTIIEIGNYLMGKFVGKILGIAYFIYIFMLAVIEARVVGEICKSFLLLTTPIEIIILSFLLVSAYTVRSGMETIARMAVILLPPSIIPALLAMFIVLPDIDPTYFLPVLRTPPINLLKSIPEVGFSFLGFEFILFIAFFVKDYKNIRKVSNISIITVSIIYFLTVFITIGRFGIEETRTLVWPVITLFKTINIPGTFLENIEVIIMTTWLFSIFMTFTISYYGAVFLLSRVIESKEHNYLAIPLLPLIYFCSLIPENVAQTYDLLGKYSYIGGTIFIVGIPILLLVMSIFKRKPKKEIKRNG</sequence>
<organism evidence="9 10">
    <name type="scientific">Caminicella sporogenes DSM 14501</name>
    <dbReference type="NCBI Taxonomy" id="1121266"/>
    <lineage>
        <taxon>Bacteria</taxon>
        <taxon>Bacillati</taxon>
        <taxon>Bacillota</taxon>
        <taxon>Clostridia</taxon>
        <taxon>Peptostreptococcales</taxon>
        <taxon>Caminicellaceae</taxon>
        <taxon>Caminicella</taxon>
    </lineage>
</organism>
<dbReference type="NCBIfam" id="TIGR00912">
    <property type="entry name" value="2A0309"/>
    <property type="match status" value="1"/>
</dbReference>
<evidence type="ECO:0000256" key="5">
    <source>
        <dbReference type="ARBA" id="ARBA00022692"/>
    </source>
</evidence>
<dbReference type="PANTHER" id="PTHR34975">
    <property type="entry name" value="SPORE GERMINATION PROTEIN A2"/>
    <property type="match status" value="1"/>
</dbReference>
<dbReference type="Pfam" id="PF03845">
    <property type="entry name" value="Spore_permease"/>
    <property type="match status" value="1"/>
</dbReference>
<evidence type="ECO:0000256" key="3">
    <source>
        <dbReference type="ARBA" id="ARBA00022448"/>
    </source>
</evidence>
<reference evidence="9 10" key="1">
    <citation type="submission" date="2016-11" db="EMBL/GenBank/DDBJ databases">
        <authorList>
            <person name="Jaros S."/>
            <person name="Januszkiewicz K."/>
            <person name="Wedrychowicz H."/>
        </authorList>
    </citation>
    <scope>NUCLEOTIDE SEQUENCE [LARGE SCALE GENOMIC DNA]</scope>
    <source>
        <strain evidence="9 10">DSM 14501</strain>
    </source>
</reference>
<evidence type="ECO:0000313" key="10">
    <source>
        <dbReference type="Proteomes" id="UP000184082"/>
    </source>
</evidence>
<keyword evidence="3" id="KW-0813">Transport</keyword>
<feature type="transmembrane region" description="Helical" evidence="8">
    <location>
        <begin position="188"/>
        <end position="208"/>
    </location>
</feature>
<accession>A0A1M6PNT9</accession>
<keyword evidence="6 8" id="KW-1133">Transmembrane helix</keyword>
<dbReference type="RefSeq" id="WP_072966656.1">
    <property type="nucleotide sequence ID" value="NZ_FRAJ01000009.1"/>
</dbReference>
<proteinExistence type="inferred from homology"/>
<evidence type="ECO:0000256" key="6">
    <source>
        <dbReference type="ARBA" id="ARBA00022989"/>
    </source>
</evidence>
<evidence type="ECO:0000256" key="4">
    <source>
        <dbReference type="ARBA" id="ARBA00022544"/>
    </source>
</evidence>
<keyword evidence="4" id="KW-0309">Germination</keyword>
<evidence type="ECO:0000313" key="9">
    <source>
        <dbReference type="EMBL" id="SHK09612.1"/>
    </source>
</evidence>
<dbReference type="EMBL" id="FRAJ01000009">
    <property type="protein sequence ID" value="SHK09612.1"/>
    <property type="molecule type" value="Genomic_DNA"/>
</dbReference>
<dbReference type="AlphaFoldDB" id="A0A1M6PNT9"/>
<keyword evidence="7 8" id="KW-0472">Membrane</keyword>
<feature type="transmembrane region" description="Helical" evidence="8">
    <location>
        <begin position="42"/>
        <end position="66"/>
    </location>
</feature>
<dbReference type="Proteomes" id="UP000184082">
    <property type="component" value="Unassembled WGS sequence"/>
</dbReference>
<evidence type="ECO:0000256" key="2">
    <source>
        <dbReference type="ARBA" id="ARBA00007998"/>
    </source>
</evidence>